<organism evidence="1 2">
    <name type="scientific">Synechococcus phage S-SZBM1</name>
    <dbReference type="NCBI Taxonomy" id="2926475"/>
    <lineage>
        <taxon>Viruses</taxon>
        <taxon>Duplodnaviria</taxon>
        <taxon>Heunggongvirae</taxon>
        <taxon>Uroviricota</taxon>
        <taxon>Caudoviricetes</taxon>
        <taxon>Pantevenvirales</taxon>
        <taxon>Kyanoviridae</taxon>
        <taxon>Shenzhenivirus</taxon>
        <taxon>Shenzhenivirus sszbm1</taxon>
    </lineage>
</organism>
<accession>A0AC61TSX7</accession>
<dbReference type="EMBL" id="OL473597">
    <property type="protein sequence ID" value="UNH61328.1"/>
    <property type="molecule type" value="Genomic_DNA"/>
</dbReference>
<protein>
    <submittedName>
        <fullName evidence="1">Uncharacterized protein</fullName>
    </submittedName>
</protein>
<dbReference type="Proteomes" id="UP000829362">
    <property type="component" value="Segment"/>
</dbReference>
<evidence type="ECO:0000313" key="1">
    <source>
        <dbReference type="EMBL" id="UNH61328.1"/>
    </source>
</evidence>
<gene>
    <name evidence="1" type="ORF">SSZBM1_211</name>
</gene>
<proteinExistence type="predicted"/>
<sequence>MANNPIPDNVTDMMKNDFGTVVLITDPRSDKYLNKTKQNPPSDRLSRWCGGKYGFDDYVERM</sequence>
<reference evidence="1" key="1">
    <citation type="submission" date="2021-11" db="EMBL/GenBank/DDBJ databases">
        <authorList>
            <person name="Rong C."/>
            <person name="Yang Y."/>
            <person name="Li S."/>
            <person name="Zhou K."/>
            <person name="Xu Y."/>
            <person name="Zhang R."/>
            <person name="Zhang Y."/>
        </authorList>
    </citation>
    <scope>NUCLEOTIDE SEQUENCE</scope>
</reference>
<name>A0AC61TSX7_9CAUD</name>
<evidence type="ECO:0000313" key="2">
    <source>
        <dbReference type="Proteomes" id="UP000829362"/>
    </source>
</evidence>
<keyword evidence="2" id="KW-1185">Reference proteome</keyword>